<dbReference type="GO" id="GO:0070180">
    <property type="term" value="F:large ribosomal subunit rRNA binding"/>
    <property type="evidence" value="ECO:0007669"/>
    <property type="project" value="UniProtKB-UniRule"/>
</dbReference>
<dbReference type="CDD" id="cd05797">
    <property type="entry name" value="Ribosomal_L10"/>
    <property type="match status" value="1"/>
</dbReference>
<dbReference type="Gene3D" id="6.10.250.290">
    <property type="match status" value="1"/>
</dbReference>
<dbReference type="GO" id="GO:1990904">
    <property type="term" value="C:ribonucleoprotein complex"/>
    <property type="evidence" value="ECO:0007669"/>
    <property type="project" value="UniProtKB-KW"/>
</dbReference>
<dbReference type="HAMAP" id="MF_00362">
    <property type="entry name" value="Ribosomal_uL10"/>
    <property type="match status" value="1"/>
</dbReference>
<dbReference type="InterPro" id="IPR001790">
    <property type="entry name" value="Ribosomal_uL10"/>
</dbReference>
<dbReference type="Proteomes" id="UP000229966">
    <property type="component" value="Unassembled WGS sequence"/>
</dbReference>
<keyword evidence="2 5" id="KW-0689">Ribosomal protein</keyword>
<dbReference type="PANTHER" id="PTHR11560">
    <property type="entry name" value="39S RIBOSOMAL PROTEIN L10, MITOCHONDRIAL"/>
    <property type="match status" value="1"/>
</dbReference>
<keyword evidence="5" id="KW-0699">rRNA-binding</keyword>
<evidence type="ECO:0000256" key="1">
    <source>
        <dbReference type="ARBA" id="ARBA00008889"/>
    </source>
</evidence>
<dbReference type="SUPFAM" id="SSF160369">
    <property type="entry name" value="Ribosomal protein L10-like"/>
    <property type="match status" value="1"/>
</dbReference>
<comment type="subunit">
    <text evidence="5">Part of the ribosomal stalk of the 50S ribosomal subunit. The N-terminus interacts with L11 and the large rRNA to form the base of the stalk. The C-terminus forms an elongated spine to which L12 dimers bind in a sequential fashion forming a multimeric L10(L12)X complex.</text>
</comment>
<evidence type="ECO:0000256" key="5">
    <source>
        <dbReference type="HAMAP-Rule" id="MF_00362"/>
    </source>
</evidence>
<dbReference type="InterPro" id="IPR047865">
    <property type="entry name" value="Ribosomal_uL10_bac_type"/>
</dbReference>
<dbReference type="GO" id="GO:0005840">
    <property type="term" value="C:ribosome"/>
    <property type="evidence" value="ECO:0007669"/>
    <property type="project" value="UniProtKB-KW"/>
</dbReference>
<dbReference type="EMBL" id="PEUM01000016">
    <property type="protein sequence ID" value="PIV25641.1"/>
    <property type="molecule type" value="Genomic_DNA"/>
</dbReference>
<dbReference type="AlphaFoldDB" id="A0A2M7CJ10"/>
<dbReference type="Gene3D" id="3.30.70.1730">
    <property type="match status" value="1"/>
</dbReference>
<protein>
    <recommendedName>
        <fullName evidence="4 5">Large ribosomal subunit protein uL10</fullName>
    </recommendedName>
</protein>
<comment type="similarity">
    <text evidence="1 5">Belongs to the universal ribosomal protein uL10 family.</text>
</comment>
<organism evidence="6 7">
    <name type="scientific">Candidatus Berkelbacteria bacterium CG03_land_8_20_14_0_80_40_36</name>
    <dbReference type="NCBI Taxonomy" id="1974509"/>
    <lineage>
        <taxon>Bacteria</taxon>
        <taxon>Candidatus Berkelbacteria</taxon>
    </lineage>
</organism>
<name>A0A2M7CJ10_9BACT</name>
<reference evidence="7" key="1">
    <citation type="submission" date="2017-09" db="EMBL/GenBank/DDBJ databases">
        <title>Depth-based differentiation of microbial function through sediment-hosted aquifers and enrichment of novel symbionts in the deep terrestrial subsurface.</title>
        <authorList>
            <person name="Probst A.J."/>
            <person name="Ladd B."/>
            <person name="Jarett J.K."/>
            <person name="Geller-Mcgrath D.E."/>
            <person name="Sieber C.M.K."/>
            <person name="Emerson J.B."/>
            <person name="Anantharaman K."/>
            <person name="Thomas B.C."/>
            <person name="Malmstrom R."/>
            <person name="Stieglmeier M."/>
            <person name="Klingl A."/>
            <person name="Woyke T."/>
            <person name="Ryan C.M."/>
            <person name="Banfield J.F."/>
        </authorList>
    </citation>
    <scope>NUCLEOTIDE SEQUENCE [LARGE SCALE GENOMIC DNA]</scope>
</reference>
<dbReference type="NCBIfam" id="NF000955">
    <property type="entry name" value="PRK00099.1-1"/>
    <property type="match status" value="1"/>
</dbReference>
<keyword evidence="5" id="KW-0694">RNA-binding</keyword>
<dbReference type="GO" id="GO:0006412">
    <property type="term" value="P:translation"/>
    <property type="evidence" value="ECO:0007669"/>
    <property type="project" value="UniProtKB-UniRule"/>
</dbReference>
<evidence type="ECO:0000256" key="2">
    <source>
        <dbReference type="ARBA" id="ARBA00022980"/>
    </source>
</evidence>
<evidence type="ECO:0000313" key="6">
    <source>
        <dbReference type="EMBL" id="PIV25641.1"/>
    </source>
</evidence>
<dbReference type="InterPro" id="IPR022973">
    <property type="entry name" value="Ribosomal_uL10_bac"/>
</dbReference>
<gene>
    <name evidence="5 6" type="primary">rplJ</name>
    <name evidence="6" type="ORF">COS38_00560</name>
</gene>
<comment type="caution">
    <text evidence="6">The sequence shown here is derived from an EMBL/GenBank/DDBJ whole genome shotgun (WGS) entry which is preliminary data.</text>
</comment>
<accession>A0A2M7CJ10</accession>
<dbReference type="Pfam" id="PF00466">
    <property type="entry name" value="Ribosomal_L10"/>
    <property type="match status" value="1"/>
</dbReference>
<evidence type="ECO:0000256" key="3">
    <source>
        <dbReference type="ARBA" id="ARBA00023274"/>
    </source>
</evidence>
<evidence type="ECO:0000313" key="7">
    <source>
        <dbReference type="Proteomes" id="UP000229966"/>
    </source>
</evidence>
<proteinExistence type="inferred from homology"/>
<sequence length="171" mass="19307">MQLNKDQKIQLVKKLTQKAKDAKSILIMGFKGTKNADLQALRKKLRENKIEMSVVKNSLLRRVMENVGFELTKENTQVPLAIIFSLEDEIAPAKIVVDASRENQNVIPISGIFEGKVVDARYIAELAKLSSRDELYTKLVATIKGPITRMQNVLRYNLATLVTVLNNKIKQ</sequence>
<comment type="function">
    <text evidence="5">Forms part of the ribosomal stalk, playing a central role in the interaction of the ribosome with GTP-bound translation factors.</text>
</comment>
<evidence type="ECO:0000256" key="4">
    <source>
        <dbReference type="ARBA" id="ARBA00035202"/>
    </source>
</evidence>
<dbReference type="InterPro" id="IPR043141">
    <property type="entry name" value="Ribosomal_uL10-like_sf"/>
</dbReference>
<keyword evidence="3 5" id="KW-0687">Ribonucleoprotein</keyword>